<gene>
    <name evidence="1" type="ORF">GGQ55_001887</name>
</gene>
<keyword evidence="2" id="KW-1185">Reference proteome</keyword>
<dbReference type="Proteomes" id="UP000541969">
    <property type="component" value="Unassembled WGS sequence"/>
</dbReference>
<sequence length="87" mass="10408">MTLPDEDDVLAPEREAERILTVREQVLDVLLEKVENDHYPSSAMLDDIERILTPWRREDYAEILMDKIRQDRYPSRHLIERAMRLSS</sequence>
<evidence type="ECO:0000313" key="1">
    <source>
        <dbReference type="EMBL" id="NYJ05609.1"/>
    </source>
</evidence>
<dbReference type="RefSeq" id="WP_179716238.1">
    <property type="nucleotide sequence ID" value="NZ_JACBZT010000001.1"/>
</dbReference>
<name>A0A853CEZ4_9ACTN</name>
<proteinExistence type="predicted"/>
<reference evidence="1 2" key="1">
    <citation type="submission" date="2020-07" db="EMBL/GenBank/DDBJ databases">
        <title>Sequencing the genomes of 1000 actinobacteria strains.</title>
        <authorList>
            <person name="Klenk H.-P."/>
        </authorList>
    </citation>
    <scope>NUCLEOTIDE SEQUENCE [LARGE SCALE GENOMIC DNA]</scope>
    <source>
        <strain evidence="1 2">DSM 104001</strain>
    </source>
</reference>
<protein>
    <submittedName>
        <fullName evidence="1">Uncharacterized protein</fullName>
    </submittedName>
</protein>
<organism evidence="1 2">
    <name type="scientific">Petropleomorpha daqingensis</name>
    <dbReference type="NCBI Taxonomy" id="2026353"/>
    <lineage>
        <taxon>Bacteria</taxon>
        <taxon>Bacillati</taxon>
        <taxon>Actinomycetota</taxon>
        <taxon>Actinomycetes</taxon>
        <taxon>Geodermatophilales</taxon>
        <taxon>Geodermatophilaceae</taxon>
        <taxon>Petropleomorpha</taxon>
    </lineage>
</organism>
<evidence type="ECO:0000313" key="2">
    <source>
        <dbReference type="Proteomes" id="UP000541969"/>
    </source>
</evidence>
<dbReference type="AlphaFoldDB" id="A0A853CEZ4"/>
<dbReference type="EMBL" id="JACBZT010000001">
    <property type="protein sequence ID" value="NYJ05609.1"/>
    <property type="molecule type" value="Genomic_DNA"/>
</dbReference>
<accession>A0A853CEZ4</accession>
<comment type="caution">
    <text evidence="1">The sequence shown here is derived from an EMBL/GenBank/DDBJ whole genome shotgun (WGS) entry which is preliminary data.</text>
</comment>